<dbReference type="Gene3D" id="2.60.40.10">
    <property type="entry name" value="Immunoglobulins"/>
    <property type="match status" value="1"/>
</dbReference>
<keyword evidence="1" id="KW-0812">Transmembrane</keyword>
<evidence type="ECO:0000256" key="1">
    <source>
        <dbReference type="SAM" id="Phobius"/>
    </source>
</evidence>
<dbReference type="Pfam" id="PF07705">
    <property type="entry name" value="CARDB"/>
    <property type="match status" value="1"/>
</dbReference>
<reference evidence="3" key="1">
    <citation type="journal article" date="2014" name="Front. Microbiol.">
        <title>High frequency of phylogenetically diverse reductive dehalogenase-homologous genes in deep subseafloor sedimentary metagenomes.</title>
        <authorList>
            <person name="Kawai M."/>
            <person name="Futagami T."/>
            <person name="Toyoda A."/>
            <person name="Takaki Y."/>
            <person name="Nishi S."/>
            <person name="Hori S."/>
            <person name="Arai W."/>
            <person name="Tsubouchi T."/>
            <person name="Morono Y."/>
            <person name="Uchiyama I."/>
            <person name="Ito T."/>
            <person name="Fujiyama A."/>
            <person name="Inagaki F."/>
            <person name="Takami H."/>
        </authorList>
    </citation>
    <scope>NUCLEOTIDE SEQUENCE</scope>
    <source>
        <strain evidence="3">Expedition CK06-06</strain>
    </source>
</reference>
<feature type="domain" description="CARDB" evidence="2">
    <location>
        <begin position="55"/>
        <end position="128"/>
    </location>
</feature>
<gene>
    <name evidence="3" type="ORF">S06H3_56668</name>
</gene>
<accession>X1PEM5</accession>
<keyword evidence="1" id="KW-1133">Transmembrane helix</keyword>
<dbReference type="EMBL" id="BARV01036472">
    <property type="protein sequence ID" value="GAI54293.1"/>
    <property type="molecule type" value="Genomic_DNA"/>
</dbReference>
<dbReference type="AlphaFoldDB" id="X1PEM5"/>
<name>X1PEM5_9ZZZZ</name>
<feature type="transmembrane region" description="Helical" evidence="1">
    <location>
        <begin position="146"/>
        <end position="166"/>
    </location>
</feature>
<comment type="caution">
    <text evidence="3">The sequence shown here is derived from an EMBL/GenBank/DDBJ whole genome shotgun (WGS) entry which is preliminary data.</text>
</comment>
<dbReference type="InterPro" id="IPR011635">
    <property type="entry name" value="CARDB"/>
</dbReference>
<feature type="non-terminal residue" evidence="3">
    <location>
        <position position="1"/>
    </location>
</feature>
<sequence>AGETAPMSFTVTREVEGSYEVRVDRLFGDFTVTKAVPAPPTSPVRQASPTLAAFEVSQLSISPIEAQVGEEVIVSATVANTGEAKGSYTATLKINGVTVATKKVTVAGGKTTKATFSVVRDVSGGYQVDIDGQTGSFTVAKAPLAWWIWLIVGLAIVAVIGVVVWLRHRAA</sequence>
<dbReference type="InterPro" id="IPR013783">
    <property type="entry name" value="Ig-like_fold"/>
</dbReference>
<evidence type="ECO:0000313" key="3">
    <source>
        <dbReference type="EMBL" id="GAI54293.1"/>
    </source>
</evidence>
<evidence type="ECO:0000259" key="2">
    <source>
        <dbReference type="Pfam" id="PF07705"/>
    </source>
</evidence>
<protein>
    <recommendedName>
        <fullName evidence="2">CARDB domain-containing protein</fullName>
    </recommendedName>
</protein>
<organism evidence="3">
    <name type="scientific">marine sediment metagenome</name>
    <dbReference type="NCBI Taxonomy" id="412755"/>
    <lineage>
        <taxon>unclassified sequences</taxon>
        <taxon>metagenomes</taxon>
        <taxon>ecological metagenomes</taxon>
    </lineage>
</organism>
<keyword evidence="1" id="KW-0472">Membrane</keyword>
<proteinExistence type="predicted"/>